<name>A0A918X1Y1_9ACTN</name>
<dbReference type="InterPro" id="IPR006059">
    <property type="entry name" value="SBP"/>
</dbReference>
<dbReference type="EMBL" id="BMVC01000011">
    <property type="protein sequence ID" value="GHD04160.1"/>
    <property type="molecule type" value="Genomic_DNA"/>
</dbReference>
<evidence type="ECO:0000256" key="5">
    <source>
        <dbReference type="ARBA" id="ARBA00023288"/>
    </source>
</evidence>
<keyword evidence="2" id="KW-0732">Signal</keyword>
<dbReference type="SUPFAM" id="SSF53850">
    <property type="entry name" value="Periplasmic binding protein-like II"/>
    <property type="match status" value="1"/>
</dbReference>
<dbReference type="PANTHER" id="PTHR43649">
    <property type="entry name" value="ARABINOSE-BINDING PROTEIN-RELATED"/>
    <property type="match status" value="1"/>
</dbReference>
<evidence type="ECO:0000256" key="3">
    <source>
        <dbReference type="ARBA" id="ARBA00023136"/>
    </source>
</evidence>
<dbReference type="Gene3D" id="3.40.190.10">
    <property type="entry name" value="Periplasmic binding protein-like II"/>
    <property type="match status" value="1"/>
</dbReference>
<dbReference type="Pfam" id="PF01547">
    <property type="entry name" value="SBP_bac_1"/>
    <property type="match status" value="1"/>
</dbReference>
<gene>
    <name evidence="6" type="ORF">GCM10010334_52620</name>
</gene>
<keyword evidence="4" id="KW-0564">Palmitate</keyword>
<keyword evidence="5" id="KW-0449">Lipoprotein</keyword>
<organism evidence="6 7">
    <name type="scientific">Streptomyces finlayi</name>
    <dbReference type="NCBI Taxonomy" id="67296"/>
    <lineage>
        <taxon>Bacteria</taxon>
        <taxon>Bacillati</taxon>
        <taxon>Actinomycetota</taxon>
        <taxon>Actinomycetes</taxon>
        <taxon>Kitasatosporales</taxon>
        <taxon>Streptomycetaceae</taxon>
        <taxon>Streptomyces</taxon>
    </lineage>
</organism>
<dbReference type="InterPro" id="IPR050490">
    <property type="entry name" value="Bact_solute-bd_prot1"/>
</dbReference>
<evidence type="ECO:0000256" key="2">
    <source>
        <dbReference type="ARBA" id="ARBA00022729"/>
    </source>
</evidence>
<evidence type="ECO:0000313" key="7">
    <source>
        <dbReference type="Proteomes" id="UP000638353"/>
    </source>
</evidence>
<dbReference type="Proteomes" id="UP000638353">
    <property type="component" value="Unassembled WGS sequence"/>
</dbReference>
<evidence type="ECO:0000256" key="4">
    <source>
        <dbReference type="ARBA" id="ARBA00023139"/>
    </source>
</evidence>
<keyword evidence="3" id="KW-0472">Membrane</keyword>
<accession>A0A918X1Y1</accession>
<keyword evidence="1" id="KW-1003">Cell membrane</keyword>
<evidence type="ECO:0000313" key="6">
    <source>
        <dbReference type="EMBL" id="GHD04160.1"/>
    </source>
</evidence>
<reference evidence="6" key="1">
    <citation type="journal article" date="2014" name="Int. J. Syst. Evol. Microbiol.">
        <title>Complete genome sequence of Corynebacterium casei LMG S-19264T (=DSM 44701T), isolated from a smear-ripened cheese.</title>
        <authorList>
            <consortium name="US DOE Joint Genome Institute (JGI-PGF)"/>
            <person name="Walter F."/>
            <person name="Albersmeier A."/>
            <person name="Kalinowski J."/>
            <person name="Ruckert C."/>
        </authorList>
    </citation>
    <scope>NUCLEOTIDE SEQUENCE</scope>
    <source>
        <strain evidence="6">JCM 4637</strain>
    </source>
</reference>
<evidence type="ECO:0000256" key="1">
    <source>
        <dbReference type="ARBA" id="ARBA00022475"/>
    </source>
</evidence>
<comment type="caution">
    <text evidence="6">The sequence shown here is derived from an EMBL/GenBank/DDBJ whole genome shotgun (WGS) entry which is preliminary data.</text>
</comment>
<dbReference type="CDD" id="cd13585">
    <property type="entry name" value="PBP2_TMBP_like"/>
    <property type="match status" value="1"/>
</dbReference>
<sequence>MADGHTHNSTAHQAHLSRRSALRLGGGIAAAGLGTLGLTACSGDGAGTGGLGGGSGSGAKGDPKKGEITVWSWQGPAAELKSLVPEFNKTNPGIKVTVQDIGNPAIWDKITAGMAAGGQGLADVLHIGVDYLPGYVERFPGGLADLAPLGATAHKDSFAQGLWGTVSPDNKRVNALPWEANSAGFYYRADIFEKAGVDPDALQTWDDTIEAGKKIKAKTGVHLLGIDKPASQPDAANLFQTLLQLQGVFYFDLEGRITLDSPEAVRALTLIRTMNDAGLVSDLAGGWNALMSSLKKGTNAVVPYPTWFGGIIEEQVPAESGKWRVRLPPAVRPGGPTAATVNSTHLAVAGSSRHQAAAWAFIEFALTRPASQVKIYRGKGIAPALMKAYEDNVFHEPSKYFGGQRKGEIFLAALKAKSPAVNYTSDYARALKLVTDAQSKVLLKGAEPAEVLAEAAAELARQTGRKAAK</sequence>
<protein>
    <submittedName>
        <fullName evidence="6">ABC transporter substrate-binding protein</fullName>
    </submittedName>
</protein>
<dbReference type="AlphaFoldDB" id="A0A918X1Y1"/>
<proteinExistence type="predicted"/>
<dbReference type="PANTHER" id="PTHR43649:SF33">
    <property type="entry name" value="POLYGALACTURONAN_RHAMNOGALACTURONAN-BINDING PROTEIN YTCQ"/>
    <property type="match status" value="1"/>
</dbReference>
<reference evidence="6" key="2">
    <citation type="submission" date="2020-09" db="EMBL/GenBank/DDBJ databases">
        <authorList>
            <person name="Sun Q."/>
            <person name="Ohkuma M."/>
        </authorList>
    </citation>
    <scope>NUCLEOTIDE SEQUENCE</scope>
    <source>
        <strain evidence="6">JCM 4637</strain>
    </source>
</reference>